<dbReference type="InterPro" id="IPR030679">
    <property type="entry name" value="ABC_ATPase_HisP-typ"/>
</dbReference>
<sequence length="259" mass="28976">MNAQMQKLFVDDLHKQYGSNEVLKGVSLKAKAGDVISIIGSSGSGKSTMLRCINFLEQPNQGRIFVDGQEVRTMKDKTGALKVADQKQLRQVRSKLSMVFQHFNLWSHMNVLENVTEAPVNVLGLSKKDAEDRARLYLEKVGLAPRVEKQYPSHLSGGQQQRVAIARALAMHPDVMLFDEPTSALDPELVGEVLKVMQTLAEEGRTMIVVTHEMAFARNVSNHVVFLHQGRIEEEGHPDEVFGNTRSERLRQFLSGSLK</sequence>
<dbReference type="Gene3D" id="3.40.50.300">
    <property type="entry name" value="P-loop containing nucleotide triphosphate hydrolases"/>
    <property type="match status" value="1"/>
</dbReference>
<dbReference type="GO" id="GO:0015424">
    <property type="term" value="F:ABC-type amino acid transporter activity"/>
    <property type="evidence" value="ECO:0007669"/>
    <property type="project" value="InterPro"/>
</dbReference>
<gene>
    <name evidence="8" type="ORF">BG61_12690</name>
</gene>
<dbReference type="SMART" id="SM00382">
    <property type="entry name" value="AAA"/>
    <property type="match status" value="1"/>
</dbReference>
<dbReference type="Proteomes" id="UP000027466">
    <property type="component" value="Unassembled WGS sequence"/>
</dbReference>
<dbReference type="Pfam" id="PF00005">
    <property type="entry name" value="ABC_tran"/>
    <property type="match status" value="1"/>
</dbReference>
<evidence type="ECO:0000313" key="9">
    <source>
        <dbReference type="Proteomes" id="UP000027466"/>
    </source>
</evidence>
<keyword evidence="6" id="KW-0067">ATP-binding</keyword>
<keyword evidence="2" id="KW-0813">Transport</keyword>
<organism evidence="8 9">
    <name type="scientific">Caballeronia glathei</name>
    <dbReference type="NCBI Taxonomy" id="60547"/>
    <lineage>
        <taxon>Bacteria</taxon>
        <taxon>Pseudomonadati</taxon>
        <taxon>Pseudomonadota</taxon>
        <taxon>Betaproteobacteria</taxon>
        <taxon>Burkholderiales</taxon>
        <taxon>Burkholderiaceae</taxon>
        <taxon>Caballeronia</taxon>
    </lineage>
</organism>
<dbReference type="GO" id="GO:0016887">
    <property type="term" value="F:ATP hydrolysis activity"/>
    <property type="evidence" value="ECO:0007669"/>
    <property type="project" value="InterPro"/>
</dbReference>
<dbReference type="PROSITE" id="PS50893">
    <property type="entry name" value="ABC_TRANSPORTER_2"/>
    <property type="match status" value="1"/>
</dbReference>
<dbReference type="InterPro" id="IPR027417">
    <property type="entry name" value="P-loop_NTPase"/>
</dbReference>
<dbReference type="EMBL" id="JFHC01000002">
    <property type="protein sequence ID" value="KDR44546.1"/>
    <property type="molecule type" value="Genomic_DNA"/>
</dbReference>
<feature type="domain" description="ABC transporter" evidence="7">
    <location>
        <begin position="8"/>
        <end position="254"/>
    </location>
</feature>
<keyword evidence="3" id="KW-1003">Cell membrane</keyword>
<dbReference type="PROSITE" id="PS00211">
    <property type="entry name" value="ABC_TRANSPORTER_1"/>
    <property type="match status" value="1"/>
</dbReference>
<accession>A0A069Q438</accession>
<keyword evidence="4" id="KW-0472">Membrane</keyword>
<evidence type="ECO:0000256" key="1">
    <source>
        <dbReference type="ARBA" id="ARBA00005417"/>
    </source>
</evidence>
<keyword evidence="5" id="KW-0547">Nucleotide-binding</keyword>
<dbReference type="GO" id="GO:0005524">
    <property type="term" value="F:ATP binding"/>
    <property type="evidence" value="ECO:0007669"/>
    <property type="project" value="UniProtKB-KW"/>
</dbReference>
<dbReference type="InterPro" id="IPR003593">
    <property type="entry name" value="AAA+_ATPase"/>
</dbReference>
<keyword evidence="9" id="KW-1185">Reference proteome</keyword>
<evidence type="ECO:0000259" key="7">
    <source>
        <dbReference type="PROSITE" id="PS50893"/>
    </source>
</evidence>
<dbReference type="CDD" id="cd03262">
    <property type="entry name" value="ABC_HisP_GlnQ"/>
    <property type="match status" value="1"/>
</dbReference>
<keyword evidence="4" id="KW-0997">Cell inner membrane</keyword>
<dbReference type="FunFam" id="3.40.50.300:FF:000020">
    <property type="entry name" value="Amino acid ABC transporter ATP-binding component"/>
    <property type="match status" value="1"/>
</dbReference>
<proteinExistence type="inferred from homology"/>
<evidence type="ECO:0000256" key="3">
    <source>
        <dbReference type="ARBA" id="ARBA00022475"/>
    </source>
</evidence>
<dbReference type="PANTHER" id="PTHR43166:SF15">
    <property type="entry name" value="HISTIDINE TRANSPORT ATP-BINDING PROTEIN HISP"/>
    <property type="match status" value="1"/>
</dbReference>
<evidence type="ECO:0000256" key="5">
    <source>
        <dbReference type="ARBA" id="ARBA00022741"/>
    </source>
</evidence>
<dbReference type="STRING" id="60547.GCA_000751215_00771"/>
<evidence type="ECO:0000313" key="8">
    <source>
        <dbReference type="EMBL" id="KDR44546.1"/>
    </source>
</evidence>
<dbReference type="AlphaFoldDB" id="A0A069Q438"/>
<comment type="similarity">
    <text evidence="1">Belongs to the ABC transporter superfamily.</text>
</comment>
<name>A0A069Q438_9BURK</name>
<dbReference type="RefSeq" id="WP_035926041.1">
    <property type="nucleotide sequence ID" value="NZ_CADFFX010000008.1"/>
</dbReference>
<dbReference type="PIRSF" id="PIRSF039085">
    <property type="entry name" value="ABC_ATPase_HisP"/>
    <property type="match status" value="1"/>
</dbReference>
<comment type="caution">
    <text evidence="8">The sequence shown here is derived from an EMBL/GenBank/DDBJ whole genome shotgun (WGS) entry which is preliminary data.</text>
</comment>
<dbReference type="InterPro" id="IPR050086">
    <property type="entry name" value="MetN_ABC_transporter-like"/>
</dbReference>
<evidence type="ECO:0000256" key="2">
    <source>
        <dbReference type="ARBA" id="ARBA00022448"/>
    </source>
</evidence>
<evidence type="ECO:0000256" key="4">
    <source>
        <dbReference type="ARBA" id="ARBA00022519"/>
    </source>
</evidence>
<protein>
    <submittedName>
        <fullName evidence="8">Amino acid transporter</fullName>
    </submittedName>
</protein>
<evidence type="ECO:0000256" key="6">
    <source>
        <dbReference type="ARBA" id="ARBA00022840"/>
    </source>
</evidence>
<reference evidence="8 9" key="1">
    <citation type="submission" date="2014-03" db="EMBL/GenBank/DDBJ databases">
        <title>Draft Genome Sequences of Four Burkholderia Strains.</title>
        <authorList>
            <person name="Liu X.Y."/>
            <person name="Li C.X."/>
            <person name="Xu J.H."/>
        </authorList>
    </citation>
    <scope>NUCLEOTIDE SEQUENCE [LARGE SCALE GENOMIC DNA]</scope>
    <source>
        <strain evidence="8 9">DSM 50014</strain>
    </source>
</reference>
<dbReference type="SUPFAM" id="SSF52540">
    <property type="entry name" value="P-loop containing nucleoside triphosphate hydrolases"/>
    <property type="match status" value="1"/>
</dbReference>
<dbReference type="PANTHER" id="PTHR43166">
    <property type="entry name" value="AMINO ACID IMPORT ATP-BINDING PROTEIN"/>
    <property type="match status" value="1"/>
</dbReference>
<dbReference type="InterPro" id="IPR017871">
    <property type="entry name" value="ABC_transporter-like_CS"/>
</dbReference>
<dbReference type="InterPro" id="IPR003439">
    <property type="entry name" value="ABC_transporter-like_ATP-bd"/>
</dbReference>